<dbReference type="Pfam" id="PF00582">
    <property type="entry name" value="Usp"/>
    <property type="match status" value="1"/>
</dbReference>
<dbReference type="GeneID" id="67212605"/>
<name>A0ABD5MQ42_9EURY</name>
<dbReference type="EMBL" id="JBHMAJ010000011">
    <property type="protein sequence ID" value="MFB9825960.1"/>
    <property type="molecule type" value="Genomic_DNA"/>
</dbReference>
<dbReference type="InterPro" id="IPR006016">
    <property type="entry name" value="UspA"/>
</dbReference>
<proteinExistence type="inferred from homology"/>
<dbReference type="InterPro" id="IPR006015">
    <property type="entry name" value="Universal_stress_UspA"/>
</dbReference>
<comment type="similarity">
    <text evidence="1">Belongs to the universal stress protein A family.</text>
</comment>
<dbReference type="InterPro" id="IPR014729">
    <property type="entry name" value="Rossmann-like_a/b/a_fold"/>
</dbReference>
<dbReference type="PRINTS" id="PR01438">
    <property type="entry name" value="UNVRSLSTRESS"/>
</dbReference>
<organism evidence="3 4">
    <name type="scientific">Halobaculum roseum</name>
    <dbReference type="NCBI Taxonomy" id="2175149"/>
    <lineage>
        <taxon>Archaea</taxon>
        <taxon>Methanobacteriati</taxon>
        <taxon>Methanobacteriota</taxon>
        <taxon>Stenosarchaea group</taxon>
        <taxon>Halobacteria</taxon>
        <taxon>Halobacteriales</taxon>
        <taxon>Haloferacaceae</taxon>
        <taxon>Halobaculum</taxon>
    </lineage>
</organism>
<evidence type="ECO:0000313" key="3">
    <source>
        <dbReference type="EMBL" id="MFB9825960.1"/>
    </source>
</evidence>
<sequence>MYHVLLAVDDDEDRTADQIETLRSLPGRDDLRVTVVHVHETVDAPADEAGRSVIESINDEIGELQGLPETVTTVRDAVDDLGVPVEVTERTGDAAEEVLAEAEERDADAILLAARKRSPAGKALFGSVTQRIIIDGERPVIVAGGR</sequence>
<dbReference type="AlphaFoldDB" id="A0ABD5MQ42"/>
<gene>
    <name evidence="3" type="ORF">ACFFOL_17470</name>
</gene>
<dbReference type="PANTHER" id="PTHR46268:SF6">
    <property type="entry name" value="UNIVERSAL STRESS PROTEIN UP12"/>
    <property type="match status" value="1"/>
</dbReference>
<evidence type="ECO:0000259" key="2">
    <source>
        <dbReference type="Pfam" id="PF00582"/>
    </source>
</evidence>
<protein>
    <submittedName>
        <fullName evidence="3">Universal stress protein</fullName>
    </submittedName>
</protein>
<evidence type="ECO:0000256" key="1">
    <source>
        <dbReference type="ARBA" id="ARBA00008791"/>
    </source>
</evidence>
<dbReference type="PANTHER" id="PTHR46268">
    <property type="entry name" value="STRESS RESPONSE PROTEIN NHAX"/>
    <property type="match status" value="1"/>
</dbReference>
<accession>A0ABD5MQ42</accession>
<dbReference type="Gene3D" id="3.40.50.620">
    <property type="entry name" value="HUPs"/>
    <property type="match status" value="1"/>
</dbReference>
<keyword evidence="4" id="KW-1185">Reference proteome</keyword>
<feature type="domain" description="UspA" evidence="2">
    <location>
        <begin position="3"/>
        <end position="142"/>
    </location>
</feature>
<dbReference type="RefSeq" id="WP_222923891.1">
    <property type="nucleotide sequence ID" value="NZ_CP082288.1"/>
</dbReference>
<comment type="caution">
    <text evidence="3">The sequence shown here is derived from an EMBL/GenBank/DDBJ whole genome shotgun (WGS) entry which is preliminary data.</text>
</comment>
<reference evidence="3" key="1">
    <citation type="submission" date="2024-09" db="EMBL/GenBank/DDBJ databases">
        <authorList>
            <person name="Sun Q."/>
        </authorList>
    </citation>
    <scope>NUCLEOTIDE SEQUENCE [LARGE SCALE GENOMIC DNA]</scope>
    <source>
        <strain evidence="3">JCM 31273</strain>
    </source>
</reference>
<dbReference type="SUPFAM" id="SSF52402">
    <property type="entry name" value="Adenine nucleotide alpha hydrolases-like"/>
    <property type="match status" value="1"/>
</dbReference>
<dbReference type="Proteomes" id="UP001589595">
    <property type="component" value="Unassembled WGS sequence"/>
</dbReference>
<evidence type="ECO:0000313" key="4">
    <source>
        <dbReference type="Proteomes" id="UP001589595"/>
    </source>
</evidence>